<evidence type="ECO:0000313" key="2">
    <source>
        <dbReference type="Proteomes" id="UP000243579"/>
    </source>
</evidence>
<reference evidence="1 2" key="1">
    <citation type="journal article" date="2014" name="Genome Biol. Evol.">
        <title>The secreted proteins of Achlya hypogyna and Thraustotheca clavata identify the ancestral oomycete secretome and reveal gene acquisitions by horizontal gene transfer.</title>
        <authorList>
            <person name="Misner I."/>
            <person name="Blouin N."/>
            <person name="Leonard G."/>
            <person name="Richards T.A."/>
            <person name="Lane C.E."/>
        </authorList>
    </citation>
    <scope>NUCLEOTIDE SEQUENCE [LARGE SCALE GENOMIC DNA]</scope>
    <source>
        <strain evidence="1 2">ATCC 48635</strain>
    </source>
</reference>
<accession>A0A1V9YE41</accession>
<gene>
    <name evidence="1" type="ORF">ACHHYP_20709</name>
</gene>
<proteinExistence type="predicted"/>
<comment type="caution">
    <text evidence="1">The sequence shown here is derived from an EMBL/GenBank/DDBJ whole genome shotgun (WGS) entry which is preliminary data.</text>
</comment>
<dbReference type="Proteomes" id="UP000243579">
    <property type="component" value="Unassembled WGS sequence"/>
</dbReference>
<organism evidence="1 2">
    <name type="scientific">Achlya hypogyna</name>
    <name type="common">Oomycete</name>
    <name type="synonym">Protoachlya hypogyna</name>
    <dbReference type="NCBI Taxonomy" id="1202772"/>
    <lineage>
        <taxon>Eukaryota</taxon>
        <taxon>Sar</taxon>
        <taxon>Stramenopiles</taxon>
        <taxon>Oomycota</taxon>
        <taxon>Saprolegniomycetes</taxon>
        <taxon>Saprolegniales</taxon>
        <taxon>Achlyaceae</taxon>
        <taxon>Achlya</taxon>
    </lineage>
</organism>
<sequence>MPRGTSFTLAERERILAYHDTKMSARARSSGVRYTLPHAFLQHRQAAPSKAKISQRNLRRLITEPSKGLTSAKRLKFN</sequence>
<evidence type="ECO:0000313" key="1">
    <source>
        <dbReference type="EMBL" id="OQR84014.1"/>
    </source>
</evidence>
<name>A0A1V9YE41_ACHHY</name>
<keyword evidence="2" id="KW-1185">Reference proteome</keyword>
<protein>
    <submittedName>
        <fullName evidence="1">Uncharacterized protein</fullName>
    </submittedName>
</protein>
<dbReference type="EMBL" id="JNBR01001993">
    <property type="protein sequence ID" value="OQR84014.1"/>
    <property type="molecule type" value="Genomic_DNA"/>
</dbReference>
<dbReference type="AlphaFoldDB" id="A0A1V9YE41"/>